<dbReference type="InterPro" id="IPR002575">
    <property type="entry name" value="Aminoglycoside_PTrfase"/>
</dbReference>
<reference evidence="2 3" key="1">
    <citation type="submission" date="2020-12" db="EMBL/GenBank/DDBJ databases">
        <title>Metabolic potential, ecology and presence of endohyphal bacteria is reflected in genomic diversity of Mucoromycotina.</title>
        <authorList>
            <person name="Muszewska A."/>
            <person name="Okrasinska A."/>
            <person name="Steczkiewicz K."/>
            <person name="Drgas O."/>
            <person name="Orlowska M."/>
            <person name="Perlinska-Lenart U."/>
            <person name="Aleksandrzak-Piekarczyk T."/>
            <person name="Szatraj K."/>
            <person name="Zielenkiewicz U."/>
            <person name="Pilsyk S."/>
            <person name="Malc E."/>
            <person name="Mieczkowski P."/>
            <person name="Kruszewska J.S."/>
            <person name="Biernat P."/>
            <person name="Pawlowska J."/>
        </authorList>
    </citation>
    <scope>NUCLEOTIDE SEQUENCE [LARGE SCALE GENOMIC DNA]</scope>
    <source>
        <strain evidence="2 3">CBS 142.35</strain>
    </source>
</reference>
<evidence type="ECO:0000313" key="3">
    <source>
        <dbReference type="Proteomes" id="UP000646827"/>
    </source>
</evidence>
<dbReference type="AlphaFoldDB" id="A0A8H7VNC6"/>
<dbReference type="OrthoDB" id="191037at2759"/>
<evidence type="ECO:0000259" key="1">
    <source>
        <dbReference type="Pfam" id="PF01636"/>
    </source>
</evidence>
<name>A0A8H7VNC6_9FUNG</name>
<dbReference type="InterPro" id="IPR011009">
    <property type="entry name" value="Kinase-like_dom_sf"/>
</dbReference>
<keyword evidence="3" id="KW-1185">Reference proteome</keyword>
<dbReference type="CDD" id="cd05154">
    <property type="entry name" value="ACAD10_11_N-like"/>
    <property type="match status" value="1"/>
</dbReference>
<dbReference type="InterPro" id="IPR052898">
    <property type="entry name" value="ACAD10-like"/>
</dbReference>
<protein>
    <recommendedName>
        <fullName evidence="1">Aminoglycoside phosphotransferase domain-containing protein</fullName>
    </recommendedName>
</protein>
<accession>A0A8H7VNC6</accession>
<dbReference type="Gene3D" id="3.90.1200.10">
    <property type="match status" value="1"/>
</dbReference>
<dbReference type="PANTHER" id="PTHR47829:SF1">
    <property type="entry name" value="HAD FAMILY PHOSPHATASE"/>
    <property type="match status" value="1"/>
</dbReference>
<dbReference type="Proteomes" id="UP000646827">
    <property type="component" value="Unassembled WGS sequence"/>
</dbReference>
<dbReference type="Gene3D" id="3.30.200.20">
    <property type="entry name" value="Phosphorylase Kinase, domain 1"/>
    <property type="match status" value="1"/>
</dbReference>
<gene>
    <name evidence="2" type="ORF">INT45_006422</name>
</gene>
<dbReference type="EMBL" id="JAEPRB010000011">
    <property type="protein sequence ID" value="KAG2227015.1"/>
    <property type="molecule type" value="Genomic_DNA"/>
</dbReference>
<dbReference type="SUPFAM" id="SSF56112">
    <property type="entry name" value="Protein kinase-like (PK-like)"/>
    <property type="match status" value="1"/>
</dbReference>
<feature type="domain" description="Aminoglycoside phosphotransferase" evidence="1">
    <location>
        <begin position="39"/>
        <end position="277"/>
    </location>
</feature>
<evidence type="ECO:0000313" key="2">
    <source>
        <dbReference type="EMBL" id="KAG2227015.1"/>
    </source>
</evidence>
<dbReference type="InterPro" id="IPR041726">
    <property type="entry name" value="ACAD10_11_N"/>
</dbReference>
<dbReference type="Pfam" id="PF01636">
    <property type="entry name" value="APH"/>
    <property type="match status" value="1"/>
</dbReference>
<dbReference type="PANTHER" id="PTHR47829">
    <property type="entry name" value="HYDROLASE, PUTATIVE (AFU_ORTHOLOGUE AFUA_1G12880)-RELATED"/>
    <property type="match status" value="1"/>
</dbReference>
<sequence>MEDLGQSTSGIRKGHELNVEALENFLVKNVPGFVRPIEVSQFKLGQSNPTYMLRGGNKQQYVMRKKPPGQLLSKTAHAVEREFRVLDALGKSSDVPVPKVYALCEDNSVLGTPFYIMEFLEGRIFSDVRLLNLPYEDRKKCNPYFYIWTLLIPKNNNSWFSAVETLAKLHKVDYIKAGLKGFGKDTGFYNRQMASFGKITKIQGAVKDEDTGELVGDFPRLDELYAWFKRNMVPDQSTVVHGDFKIFHPTEPRVIGVLDWELSTIGHPLSDLANLLLPFYLPPNGPKTGFKGEKNLPIPGADEIIQVYCGTLGCSYPIDRFMFCVAFNTFRLSVIFQGIAARAARKQASSAQAKTNGERRHAMIKLALEYLDNGDLPSPSSSSKL</sequence>
<comment type="caution">
    <text evidence="2">The sequence shown here is derived from an EMBL/GenBank/DDBJ whole genome shotgun (WGS) entry which is preliminary data.</text>
</comment>
<organism evidence="2 3">
    <name type="scientific">Circinella minor</name>
    <dbReference type="NCBI Taxonomy" id="1195481"/>
    <lineage>
        <taxon>Eukaryota</taxon>
        <taxon>Fungi</taxon>
        <taxon>Fungi incertae sedis</taxon>
        <taxon>Mucoromycota</taxon>
        <taxon>Mucoromycotina</taxon>
        <taxon>Mucoromycetes</taxon>
        <taxon>Mucorales</taxon>
        <taxon>Lichtheimiaceae</taxon>
        <taxon>Circinella</taxon>
    </lineage>
</organism>
<proteinExistence type="predicted"/>